<feature type="compositionally biased region" description="Basic and acidic residues" evidence="1">
    <location>
        <begin position="110"/>
        <end position="127"/>
    </location>
</feature>
<feature type="compositionally biased region" description="Acidic residues" evidence="1">
    <location>
        <begin position="54"/>
        <end position="63"/>
    </location>
</feature>
<dbReference type="InterPro" id="IPR021823">
    <property type="entry name" value="DUF3408"/>
</dbReference>
<dbReference type="Pfam" id="PF11888">
    <property type="entry name" value="DUF3408"/>
    <property type="match status" value="1"/>
</dbReference>
<evidence type="ECO:0000313" key="3">
    <source>
        <dbReference type="Proteomes" id="UP000004394"/>
    </source>
</evidence>
<feature type="region of interest" description="Disordered" evidence="1">
    <location>
        <begin position="24"/>
        <end position="72"/>
    </location>
</feature>
<feature type="region of interest" description="Disordered" evidence="1">
    <location>
        <begin position="84"/>
        <end position="140"/>
    </location>
</feature>
<name>E0NV78_9BACT</name>
<accession>E0NV78</accession>
<comment type="caution">
    <text evidence="2">The sequence shown here is derived from an EMBL/GenBank/DDBJ whole genome shotgun (WGS) entry which is preliminary data.</text>
</comment>
<evidence type="ECO:0000313" key="2">
    <source>
        <dbReference type="EMBL" id="EFM00989.1"/>
    </source>
</evidence>
<dbReference type="HOGENOM" id="CLU_123738_2_0_10"/>
<reference evidence="2" key="1">
    <citation type="submission" date="2010-07" db="EMBL/GenBank/DDBJ databases">
        <authorList>
            <person name="Muzny D."/>
            <person name="Qin X."/>
            <person name="Deng J."/>
            <person name="Jiang H."/>
            <person name="Liu Y."/>
            <person name="Qu J."/>
            <person name="Song X.-Z."/>
            <person name="Zhang L."/>
            <person name="Thornton R."/>
            <person name="Coyle M."/>
            <person name="Francisco L."/>
            <person name="Jackson L."/>
            <person name="Javaid M."/>
            <person name="Korchina V."/>
            <person name="Kovar C."/>
            <person name="Mata R."/>
            <person name="Mathew T."/>
            <person name="Ngo R."/>
            <person name="Nguyen L."/>
            <person name="Nguyen N."/>
            <person name="Okwuonu G."/>
            <person name="Ongeri F."/>
            <person name="Pham C."/>
            <person name="Simmons D."/>
            <person name="Wilczek-Boney K."/>
            <person name="Hale W."/>
            <person name="Jakkamsetti A."/>
            <person name="Pham P."/>
            <person name="Ruth R."/>
            <person name="San Lucas F."/>
            <person name="Warren J."/>
            <person name="Zhang J."/>
            <person name="Zhao Z."/>
            <person name="Zhou C."/>
            <person name="Zhu D."/>
            <person name="Lee S."/>
            <person name="Bess C."/>
            <person name="Blankenburg K."/>
            <person name="Forbes L."/>
            <person name="Fu Q."/>
            <person name="Gubbala S."/>
            <person name="Hirani K."/>
            <person name="Jayaseelan J.C."/>
            <person name="Lara F."/>
            <person name="Munidasa M."/>
            <person name="Palculict T."/>
            <person name="Patil S."/>
            <person name="Pu L.-L."/>
            <person name="Saada N."/>
            <person name="Tang L."/>
            <person name="Weissenberger G."/>
            <person name="Zhu Y."/>
            <person name="Hemphill L."/>
            <person name="Shang Y."/>
            <person name="Youmans B."/>
            <person name="Ayvaz T."/>
            <person name="Ross M."/>
            <person name="Santibanez J."/>
            <person name="Aqrawi P."/>
            <person name="Gross S."/>
            <person name="Joshi V."/>
            <person name="Fowler G."/>
            <person name="Nazareth L."/>
            <person name="Reid J."/>
            <person name="Worley K."/>
            <person name="Petrosino J."/>
            <person name="Highlander S."/>
            <person name="Gibbs R."/>
        </authorList>
    </citation>
    <scope>NUCLEOTIDE SEQUENCE [LARGE SCALE GENOMIC DNA]</scope>
    <source>
        <strain evidence="2">DSM 16973</strain>
    </source>
</reference>
<dbReference type="STRING" id="862515.HMPREF0658_2083"/>
<dbReference type="GeneID" id="66712233"/>
<dbReference type="Proteomes" id="UP000004394">
    <property type="component" value="Unassembled WGS sequence"/>
</dbReference>
<evidence type="ECO:0000256" key="1">
    <source>
        <dbReference type="SAM" id="MobiDB-lite"/>
    </source>
</evidence>
<protein>
    <recommendedName>
        <fullName evidence="4">DUF3408 domain-containing protein</fullName>
    </recommendedName>
</protein>
<dbReference type="RefSeq" id="WP_006950437.1">
    <property type="nucleotide sequence ID" value="NZ_BAJI01000022.1"/>
</dbReference>
<feature type="compositionally biased region" description="Basic and acidic residues" evidence="1">
    <location>
        <begin position="44"/>
        <end position="53"/>
    </location>
</feature>
<proteinExistence type="predicted"/>
<dbReference type="EMBL" id="AEEI01000057">
    <property type="protein sequence ID" value="EFM00989.1"/>
    <property type="molecule type" value="Genomic_DNA"/>
</dbReference>
<dbReference type="AlphaFoldDB" id="E0NV78"/>
<evidence type="ECO:0008006" key="4">
    <source>
        <dbReference type="Google" id="ProtNLM"/>
    </source>
</evidence>
<gene>
    <name evidence="2" type="ORF">HMPREF0658_2083</name>
</gene>
<keyword evidence="3" id="KW-1185">Reference proteome</keyword>
<dbReference type="BioCyc" id="PMAR862515-HMP:GMOO-2113-MONOMER"/>
<dbReference type="OrthoDB" id="1080434at2"/>
<sequence length="211" mass="24816">MARIDEQRKQRLEQAIRDMGNYGVKLRKPEKLPDFDQPSDYEEEKNRFEPIKMDEDDEEEALSEEPLTAEEKRERILEEALKRMAEDGTTGIPSRRTAMFDPSDDEDASEEKIISSEKIKTGTEEVSRQVGKSKTKGKDREDLARFQGKYLRPFRNSHRKAVYVSEETQRRLDFVVRKIGEQGASVSGYVEQVLREHLDQYKEDVERWRKL</sequence>
<organism evidence="2 3">
    <name type="scientific">Hoylesella marshii DSM 16973 = JCM 13450</name>
    <dbReference type="NCBI Taxonomy" id="862515"/>
    <lineage>
        <taxon>Bacteria</taxon>
        <taxon>Pseudomonadati</taxon>
        <taxon>Bacteroidota</taxon>
        <taxon>Bacteroidia</taxon>
        <taxon>Bacteroidales</taxon>
        <taxon>Prevotellaceae</taxon>
        <taxon>Hoylesella</taxon>
    </lineage>
</organism>